<protein>
    <submittedName>
        <fullName evidence="1">Uncharacterized protein</fullName>
    </submittedName>
</protein>
<dbReference type="Pfam" id="PF19692">
    <property type="entry name" value="DUF6193"/>
    <property type="match status" value="1"/>
</dbReference>
<gene>
    <name evidence="1" type="ORF">FNH04_13555</name>
</gene>
<sequence length="101" mass="11277">MESELVRAAYAEPRLRQLFPWTGMWELHFSRCIESPWTWDVPYIRPQPGGRFRVEGPSRTEFVGEADSVEAAVAMVVDRLPPGCGPAVVNRDALATEESGS</sequence>
<reference evidence="1 2" key="1">
    <citation type="submission" date="2019-07" db="EMBL/GenBank/DDBJ databases">
        <title>New species of Amycolatopsis and Streptomyces.</title>
        <authorList>
            <person name="Duangmal K."/>
            <person name="Teo W.F.A."/>
            <person name="Lipun K."/>
        </authorList>
    </citation>
    <scope>NUCLEOTIDE SEQUENCE [LARGE SCALE GENOMIC DNA]</scope>
    <source>
        <strain evidence="1 2">TISTR 2346</strain>
    </source>
</reference>
<evidence type="ECO:0000313" key="1">
    <source>
        <dbReference type="EMBL" id="MPY40892.1"/>
    </source>
</evidence>
<organism evidence="1 2">
    <name type="scientific">Streptomyces phyllanthi</name>
    <dbReference type="NCBI Taxonomy" id="1803180"/>
    <lineage>
        <taxon>Bacteria</taxon>
        <taxon>Bacillati</taxon>
        <taxon>Actinomycetota</taxon>
        <taxon>Actinomycetes</taxon>
        <taxon>Kitasatosporales</taxon>
        <taxon>Streptomycetaceae</taxon>
        <taxon>Streptomyces</taxon>
    </lineage>
</organism>
<proteinExistence type="predicted"/>
<dbReference type="EMBL" id="VJZE01000072">
    <property type="protein sequence ID" value="MPY40892.1"/>
    <property type="molecule type" value="Genomic_DNA"/>
</dbReference>
<accession>A0A5N8W1C1</accession>
<evidence type="ECO:0000313" key="2">
    <source>
        <dbReference type="Proteomes" id="UP000326979"/>
    </source>
</evidence>
<name>A0A5N8W1C1_9ACTN</name>
<dbReference type="Proteomes" id="UP000326979">
    <property type="component" value="Unassembled WGS sequence"/>
</dbReference>
<comment type="caution">
    <text evidence="1">The sequence shown here is derived from an EMBL/GenBank/DDBJ whole genome shotgun (WGS) entry which is preliminary data.</text>
</comment>
<keyword evidence="2" id="KW-1185">Reference proteome</keyword>
<dbReference type="AlphaFoldDB" id="A0A5N8W1C1"/>
<dbReference type="InterPro" id="IPR045682">
    <property type="entry name" value="DUF6193"/>
</dbReference>